<comment type="similarity">
    <text evidence="2">Belongs to the protein kinase superfamily. CAMK Ser/Thr protein kinase family. SNF1 subfamily.</text>
</comment>
<keyword evidence="7" id="KW-0418">Kinase</keyword>
<keyword evidence="5" id="KW-0808">Transferase</keyword>
<feature type="compositionally biased region" description="Basic and acidic residues" evidence="14">
    <location>
        <begin position="61"/>
        <end position="81"/>
    </location>
</feature>
<dbReference type="InterPro" id="IPR017441">
    <property type="entry name" value="Protein_kinase_ATP_BS"/>
</dbReference>
<gene>
    <name evidence="17" type="ORF">Taro_051403</name>
</gene>
<dbReference type="Pfam" id="PF02149">
    <property type="entry name" value="KA1"/>
    <property type="match status" value="1"/>
</dbReference>
<accession>A0A843XGM9</accession>
<dbReference type="CDD" id="cd12195">
    <property type="entry name" value="CIPK_C"/>
    <property type="match status" value="1"/>
</dbReference>
<keyword evidence="18" id="KW-1185">Reference proteome</keyword>
<proteinExistence type="inferred from homology"/>
<reference evidence="17" key="1">
    <citation type="submission" date="2017-07" db="EMBL/GenBank/DDBJ databases">
        <title>Taro Niue Genome Assembly and Annotation.</title>
        <authorList>
            <person name="Atibalentja N."/>
            <person name="Keating K."/>
            <person name="Fields C.J."/>
        </authorList>
    </citation>
    <scope>NUCLEOTIDE SEQUENCE</scope>
    <source>
        <strain evidence="17">Niue_2</strain>
        <tissue evidence="17">Leaf</tissue>
    </source>
</reference>
<dbReference type="Gene3D" id="1.10.510.10">
    <property type="entry name" value="Transferase(Phosphotransferase) domain 1"/>
    <property type="match status" value="2"/>
</dbReference>
<dbReference type="SUPFAM" id="SSF103243">
    <property type="entry name" value="KA1-like"/>
    <property type="match status" value="1"/>
</dbReference>
<dbReference type="EMBL" id="NMUH01008176">
    <property type="protein sequence ID" value="MQM18412.1"/>
    <property type="molecule type" value="Genomic_DNA"/>
</dbReference>
<dbReference type="InterPro" id="IPR011009">
    <property type="entry name" value="Kinase-like_dom_sf"/>
</dbReference>
<name>A0A843XGM9_COLES</name>
<evidence type="ECO:0000256" key="14">
    <source>
        <dbReference type="SAM" id="MobiDB-lite"/>
    </source>
</evidence>
<evidence type="ECO:0000256" key="8">
    <source>
        <dbReference type="ARBA" id="ARBA00022840"/>
    </source>
</evidence>
<dbReference type="InterPro" id="IPR018451">
    <property type="entry name" value="NAF/FISL_domain"/>
</dbReference>
<evidence type="ECO:0000256" key="11">
    <source>
        <dbReference type="ARBA" id="ARBA00048679"/>
    </source>
</evidence>
<keyword evidence="9" id="KW-0464">Manganese</keyword>
<feature type="domain" description="NAF" evidence="16">
    <location>
        <begin position="332"/>
        <end position="356"/>
    </location>
</feature>
<dbReference type="InterPro" id="IPR004041">
    <property type="entry name" value="NAF_dom"/>
</dbReference>
<dbReference type="PROSITE" id="PS50816">
    <property type="entry name" value="NAF"/>
    <property type="match status" value="1"/>
</dbReference>
<evidence type="ECO:0000256" key="9">
    <source>
        <dbReference type="ARBA" id="ARBA00023211"/>
    </source>
</evidence>
<sequence>EREREREREGRGKGGSRCEGDARAWRPRIPSLLLFARGRSVLVLAWWVGCEREEEEGMPEAPKEEVVAKEGKEQGREQRRSGRWKYELGRTLGEGNFGKVKYARHLESGRGFAVKILDKQRILDLKADDQIKREIGTLKLLKHPNVVRLHEVSASKTKIYMVLEYVTGGELFDKIASRGRLPEHEGRKLFQQLIDAVSYCHGKGVYHRDLKVLANRGYDGSTSDIWSCGVILYVILTGSLPFDDRNLAVLYQKIFKGETHIPRWVTAGAKRMIRRILDPNPRTRITIEQIKSDDWFKECYTPAVPDDEDDDVQIDHEAFLIKEAAEFCDHENVPTLNNAFQLIGMSSCLDLSGFFEKEDVSERKIRFTSNYSPKDLFAKIEKIVTEMGFEVQKRHGKLKVVESSQGPKSPGSLSATVEVFGVSLSLYMVEFRKLNGDSSLYRQLCTRLSNDLGECKSGELLTAPTQMLQLSKGEVMELASSMVEIPA</sequence>
<keyword evidence="8 13" id="KW-0067">ATP-binding</keyword>
<comment type="caution">
    <text evidence="17">The sequence shown here is derived from an EMBL/GenBank/DDBJ whole genome shotgun (WGS) entry which is preliminary data.</text>
</comment>
<evidence type="ECO:0000313" key="18">
    <source>
        <dbReference type="Proteomes" id="UP000652761"/>
    </source>
</evidence>
<organism evidence="17 18">
    <name type="scientific">Colocasia esculenta</name>
    <name type="common">Wild taro</name>
    <name type="synonym">Arum esculentum</name>
    <dbReference type="NCBI Taxonomy" id="4460"/>
    <lineage>
        <taxon>Eukaryota</taxon>
        <taxon>Viridiplantae</taxon>
        <taxon>Streptophyta</taxon>
        <taxon>Embryophyta</taxon>
        <taxon>Tracheophyta</taxon>
        <taxon>Spermatophyta</taxon>
        <taxon>Magnoliopsida</taxon>
        <taxon>Liliopsida</taxon>
        <taxon>Araceae</taxon>
        <taxon>Aroideae</taxon>
        <taxon>Colocasieae</taxon>
        <taxon>Colocasia</taxon>
    </lineage>
</organism>
<dbReference type="FunFam" id="3.30.310.80:FF:000015">
    <property type="entry name" value="Non-specific serine/threonine protein kinase"/>
    <property type="match status" value="1"/>
</dbReference>
<evidence type="ECO:0000256" key="12">
    <source>
        <dbReference type="ARBA" id="ARBA00058225"/>
    </source>
</evidence>
<dbReference type="FunFam" id="1.10.510.10:FF:000571">
    <property type="entry name" value="Maternal embryonic leucine zipper kinase"/>
    <property type="match status" value="1"/>
</dbReference>
<dbReference type="InterPro" id="IPR028375">
    <property type="entry name" value="KA1/Ssp2_C"/>
</dbReference>
<dbReference type="FunFam" id="3.30.200.20:FF:000096">
    <property type="entry name" value="Non-specific serine/threonine protein kinase"/>
    <property type="match status" value="1"/>
</dbReference>
<dbReference type="InterPro" id="IPR000719">
    <property type="entry name" value="Prot_kinase_dom"/>
</dbReference>
<evidence type="ECO:0000259" key="15">
    <source>
        <dbReference type="PROSITE" id="PS50011"/>
    </source>
</evidence>
<dbReference type="PROSITE" id="PS00107">
    <property type="entry name" value="PROTEIN_KINASE_ATP"/>
    <property type="match status" value="1"/>
</dbReference>
<comment type="cofactor">
    <cofactor evidence="1">
        <name>Mn(2+)</name>
        <dbReference type="ChEBI" id="CHEBI:29035"/>
    </cofactor>
</comment>
<dbReference type="PANTHER" id="PTHR43895:SF65">
    <property type="entry name" value="CBL-INTERACTING PROTEIN KINASE 21"/>
    <property type="match status" value="1"/>
</dbReference>
<feature type="non-terminal residue" evidence="17">
    <location>
        <position position="1"/>
    </location>
</feature>
<dbReference type="Gene3D" id="3.30.310.80">
    <property type="entry name" value="Kinase associated domain 1, KA1"/>
    <property type="match status" value="1"/>
</dbReference>
<evidence type="ECO:0000256" key="13">
    <source>
        <dbReference type="PROSITE-ProRule" id="PRU10141"/>
    </source>
</evidence>
<feature type="region of interest" description="Disordered" evidence="14">
    <location>
        <begin position="1"/>
        <end position="20"/>
    </location>
</feature>
<dbReference type="SUPFAM" id="SSF56112">
    <property type="entry name" value="Protein kinase-like (PK-like)"/>
    <property type="match status" value="1"/>
</dbReference>
<comment type="catalytic activity">
    <reaction evidence="10">
        <text>L-threonyl-[protein] + ATP = O-phospho-L-threonyl-[protein] + ADP + H(+)</text>
        <dbReference type="Rhea" id="RHEA:46608"/>
        <dbReference type="Rhea" id="RHEA-COMP:11060"/>
        <dbReference type="Rhea" id="RHEA-COMP:11605"/>
        <dbReference type="ChEBI" id="CHEBI:15378"/>
        <dbReference type="ChEBI" id="CHEBI:30013"/>
        <dbReference type="ChEBI" id="CHEBI:30616"/>
        <dbReference type="ChEBI" id="CHEBI:61977"/>
        <dbReference type="ChEBI" id="CHEBI:456216"/>
        <dbReference type="EC" id="2.7.11.1"/>
    </reaction>
</comment>
<keyword evidence="4" id="KW-0723">Serine/threonine-protein kinase</keyword>
<evidence type="ECO:0000256" key="3">
    <source>
        <dbReference type="ARBA" id="ARBA00012513"/>
    </source>
</evidence>
<dbReference type="GO" id="GO:0005524">
    <property type="term" value="F:ATP binding"/>
    <property type="evidence" value="ECO:0007669"/>
    <property type="project" value="UniProtKB-UniRule"/>
</dbReference>
<evidence type="ECO:0000256" key="2">
    <source>
        <dbReference type="ARBA" id="ARBA00006234"/>
    </source>
</evidence>
<evidence type="ECO:0000256" key="6">
    <source>
        <dbReference type="ARBA" id="ARBA00022741"/>
    </source>
</evidence>
<evidence type="ECO:0000256" key="5">
    <source>
        <dbReference type="ARBA" id="ARBA00022679"/>
    </source>
</evidence>
<feature type="region of interest" description="Disordered" evidence="14">
    <location>
        <begin position="58"/>
        <end position="81"/>
    </location>
</feature>
<dbReference type="EC" id="2.7.11.1" evidence="3"/>
<comment type="function">
    <text evidence="12">CIPK serine-threonine protein kinases interact with CBL proteins. Binding of a CBL protein to the regulatory NAF domain of CIPK protein lead to the activation of the kinase in a calcium-dependent manner.</text>
</comment>
<evidence type="ECO:0000256" key="7">
    <source>
        <dbReference type="ARBA" id="ARBA00022777"/>
    </source>
</evidence>
<evidence type="ECO:0000256" key="10">
    <source>
        <dbReference type="ARBA" id="ARBA00047899"/>
    </source>
</evidence>
<dbReference type="GO" id="GO:0007165">
    <property type="term" value="P:signal transduction"/>
    <property type="evidence" value="ECO:0007669"/>
    <property type="project" value="InterPro"/>
</dbReference>
<dbReference type="Pfam" id="PF03822">
    <property type="entry name" value="NAF"/>
    <property type="match status" value="1"/>
</dbReference>
<dbReference type="PROSITE" id="PS50011">
    <property type="entry name" value="PROTEIN_KINASE_DOM"/>
    <property type="match status" value="1"/>
</dbReference>
<dbReference type="Proteomes" id="UP000652761">
    <property type="component" value="Unassembled WGS sequence"/>
</dbReference>
<feature type="binding site" evidence="13">
    <location>
        <position position="115"/>
    </location>
    <ligand>
        <name>ATP</name>
        <dbReference type="ChEBI" id="CHEBI:30616"/>
    </ligand>
</feature>
<keyword evidence="6 13" id="KW-0547">Nucleotide-binding</keyword>
<evidence type="ECO:0000259" key="16">
    <source>
        <dbReference type="PROSITE" id="PS50816"/>
    </source>
</evidence>
<dbReference type="GO" id="GO:0004674">
    <property type="term" value="F:protein serine/threonine kinase activity"/>
    <property type="evidence" value="ECO:0007669"/>
    <property type="project" value="UniProtKB-KW"/>
</dbReference>
<dbReference type="AlphaFoldDB" id="A0A843XGM9"/>
<comment type="catalytic activity">
    <reaction evidence="11">
        <text>L-seryl-[protein] + ATP = O-phospho-L-seryl-[protein] + ADP + H(+)</text>
        <dbReference type="Rhea" id="RHEA:17989"/>
        <dbReference type="Rhea" id="RHEA-COMP:9863"/>
        <dbReference type="Rhea" id="RHEA-COMP:11604"/>
        <dbReference type="ChEBI" id="CHEBI:15378"/>
        <dbReference type="ChEBI" id="CHEBI:29999"/>
        <dbReference type="ChEBI" id="CHEBI:30616"/>
        <dbReference type="ChEBI" id="CHEBI:83421"/>
        <dbReference type="ChEBI" id="CHEBI:456216"/>
        <dbReference type="EC" id="2.7.11.1"/>
    </reaction>
</comment>
<dbReference type="OrthoDB" id="193931at2759"/>
<protein>
    <recommendedName>
        <fullName evidence="3">non-specific serine/threonine protein kinase</fullName>
        <ecNumber evidence="3">2.7.11.1</ecNumber>
    </recommendedName>
</protein>
<feature type="domain" description="Protein kinase" evidence="15">
    <location>
        <begin position="86"/>
        <end position="296"/>
    </location>
</feature>
<dbReference type="InterPro" id="IPR001772">
    <property type="entry name" value="KA1_dom"/>
</dbReference>
<evidence type="ECO:0000313" key="17">
    <source>
        <dbReference type="EMBL" id="MQM18412.1"/>
    </source>
</evidence>
<evidence type="ECO:0000256" key="1">
    <source>
        <dbReference type="ARBA" id="ARBA00001936"/>
    </source>
</evidence>
<dbReference type="Pfam" id="PF00069">
    <property type="entry name" value="Pkinase"/>
    <property type="match status" value="2"/>
</dbReference>
<evidence type="ECO:0000256" key="4">
    <source>
        <dbReference type="ARBA" id="ARBA00022527"/>
    </source>
</evidence>
<dbReference type="PANTHER" id="PTHR43895">
    <property type="entry name" value="CALCIUM/CALMODULIN-DEPENDENT PROTEIN KINASE KINASE-RELATED"/>
    <property type="match status" value="1"/>
</dbReference>